<dbReference type="InterPro" id="IPR000109">
    <property type="entry name" value="POT_fam"/>
</dbReference>
<comment type="similarity">
    <text evidence="2">Belongs to the major facilitator superfamily. Proton-dependent oligopeptide transporter (POT/PTR) (TC 2.A.17) family.</text>
</comment>
<dbReference type="EMBL" id="CAJOAY010003646">
    <property type="protein sequence ID" value="CAF4032830.1"/>
    <property type="molecule type" value="Genomic_DNA"/>
</dbReference>
<comment type="caution">
    <text evidence="9">The sequence shown here is derived from an EMBL/GenBank/DDBJ whole genome shotgun (WGS) entry which is preliminary data.</text>
</comment>
<dbReference type="GO" id="GO:0016020">
    <property type="term" value="C:membrane"/>
    <property type="evidence" value="ECO:0007669"/>
    <property type="project" value="UniProtKB-SubCell"/>
</dbReference>
<evidence type="ECO:0008006" key="11">
    <source>
        <dbReference type="Google" id="ProtNLM"/>
    </source>
</evidence>
<evidence type="ECO:0000256" key="4">
    <source>
        <dbReference type="ARBA" id="ARBA00022856"/>
    </source>
</evidence>
<sequence>LHTVLFEDVPPFTVHILWQTVQYALMTSAEMLVSITGLVFAYSQAPKRYKSVIMSAWLLTSAIGDLIVVFVAEARMIKDQALEFVFFAILMAFATFIFGFLAIHYKDRKPRADEADEDQQLILDKNTSEPDQLIQ</sequence>
<dbReference type="Gene3D" id="1.20.1250.20">
    <property type="entry name" value="MFS general substrate transporter like domains"/>
    <property type="match status" value="1"/>
</dbReference>
<organism evidence="9 10">
    <name type="scientific">Adineta steineri</name>
    <dbReference type="NCBI Taxonomy" id="433720"/>
    <lineage>
        <taxon>Eukaryota</taxon>
        <taxon>Metazoa</taxon>
        <taxon>Spiralia</taxon>
        <taxon>Gnathifera</taxon>
        <taxon>Rotifera</taxon>
        <taxon>Eurotatoria</taxon>
        <taxon>Bdelloidea</taxon>
        <taxon>Adinetida</taxon>
        <taxon>Adinetidae</taxon>
        <taxon>Adineta</taxon>
    </lineage>
</organism>
<proteinExistence type="inferred from homology"/>
<dbReference type="SUPFAM" id="SSF103473">
    <property type="entry name" value="MFS general substrate transporter"/>
    <property type="match status" value="1"/>
</dbReference>
<dbReference type="AlphaFoldDB" id="A0A819R147"/>
<evidence type="ECO:0000256" key="7">
    <source>
        <dbReference type="SAM" id="MobiDB-lite"/>
    </source>
</evidence>
<evidence type="ECO:0000313" key="9">
    <source>
        <dbReference type="EMBL" id="CAF4032830.1"/>
    </source>
</evidence>
<dbReference type="PANTHER" id="PTHR11654">
    <property type="entry name" value="OLIGOPEPTIDE TRANSPORTER-RELATED"/>
    <property type="match status" value="1"/>
</dbReference>
<protein>
    <recommendedName>
        <fullName evidence="11">Peptide transporter</fullName>
    </recommendedName>
</protein>
<dbReference type="Proteomes" id="UP000663881">
    <property type="component" value="Unassembled WGS sequence"/>
</dbReference>
<evidence type="ECO:0000256" key="6">
    <source>
        <dbReference type="ARBA" id="ARBA00023136"/>
    </source>
</evidence>
<comment type="subcellular location">
    <subcellularLocation>
        <location evidence="1">Membrane</location>
        <topology evidence="1">Multi-pass membrane protein</topology>
    </subcellularLocation>
</comment>
<evidence type="ECO:0000256" key="3">
    <source>
        <dbReference type="ARBA" id="ARBA00022692"/>
    </source>
</evidence>
<dbReference type="InterPro" id="IPR036259">
    <property type="entry name" value="MFS_trans_sf"/>
</dbReference>
<evidence type="ECO:0000256" key="8">
    <source>
        <dbReference type="SAM" id="Phobius"/>
    </source>
</evidence>
<accession>A0A819R147</accession>
<feature type="region of interest" description="Disordered" evidence="7">
    <location>
        <begin position="116"/>
        <end position="135"/>
    </location>
</feature>
<evidence type="ECO:0000313" key="10">
    <source>
        <dbReference type="Proteomes" id="UP000663881"/>
    </source>
</evidence>
<dbReference type="GO" id="GO:0022857">
    <property type="term" value="F:transmembrane transporter activity"/>
    <property type="evidence" value="ECO:0007669"/>
    <property type="project" value="InterPro"/>
</dbReference>
<feature type="transmembrane region" description="Helical" evidence="8">
    <location>
        <begin position="20"/>
        <end position="40"/>
    </location>
</feature>
<reference evidence="9" key="1">
    <citation type="submission" date="2021-02" db="EMBL/GenBank/DDBJ databases">
        <authorList>
            <person name="Nowell W R."/>
        </authorList>
    </citation>
    <scope>NUCLEOTIDE SEQUENCE</scope>
</reference>
<name>A0A819R147_9BILA</name>
<evidence type="ECO:0000256" key="5">
    <source>
        <dbReference type="ARBA" id="ARBA00022989"/>
    </source>
</evidence>
<keyword evidence="5 8" id="KW-1133">Transmembrane helix</keyword>
<feature type="transmembrane region" description="Helical" evidence="8">
    <location>
        <begin position="52"/>
        <end position="72"/>
    </location>
</feature>
<keyword evidence="6 8" id="KW-0472">Membrane</keyword>
<feature type="non-terminal residue" evidence="9">
    <location>
        <position position="135"/>
    </location>
</feature>
<keyword evidence="4" id="KW-0813">Transport</keyword>
<dbReference type="Pfam" id="PF00854">
    <property type="entry name" value="PTR2"/>
    <property type="match status" value="1"/>
</dbReference>
<evidence type="ECO:0000256" key="2">
    <source>
        <dbReference type="ARBA" id="ARBA00005982"/>
    </source>
</evidence>
<dbReference type="GO" id="GO:0015833">
    <property type="term" value="P:peptide transport"/>
    <property type="evidence" value="ECO:0007669"/>
    <property type="project" value="UniProtKB-KW"/>
</dbReference>
<evidence type="ECO:0000256" key="1">
    <source>
        <dbReference type="ARBA" id="ARBA00004141"/>
    </source>
</evidence>
<keyword evidence="4" id="KW-0571">Peptide transport</keyword>
<keyword evidence="3 8" id="KW-0812">Transmembrane</keyword>
<feature type="transmembrane region" description="Helical" evidence="8">
    <location>
        <begin position="84"/>
        <end position="103"/>
    </location>
</feature>
<gene>
    <name evidence="9" type="ORF">OKA104_LOCUS31678</name>
</gene>
<keyword evidence="4" id="KW-0653">Protein transport</keyword>